<dbReference type="AlphaFoldDB" id="A0A1M3KWS0"/>
<comment type="caution">
    <text evidence="1">The sequence shown here is derived from an EMBL/GenBank/DDBJ whole genome shotgun (WGS) entry which is preliminary data.</text>
</comment>
<dbReference type="EMBL" id="MKVH01000024">
    <property type="protein sequence ID" value="OJX56827.1"/>
    <property type="molecule type" value="Genomic_DNA"/>
</dbReference>
<sequence length="647" mass="71711">MRHLPRSIGMVVMCLFCAIPVRAQFFVFGADKGEAPVMFTGGYRILGQASNRQGSFQEKPPDLWRMELNPTLTIYGVPITANILMSSEQSGIRQDINAFSLMLDPDAIKRIVTQRAYRMLEDFARSESGELLENYDAVRDSLAQYDPERLKQLDAVRKVQEMRDVANGDVTGYTSYLQQLGIMSDAEEFISHLPTVGVGTVFPVFSPITVSGIRLQGGSLEWNPGWFYIHLATGTTQAPLTRLDTFRLDSGLYANYDQSSFGRRLTAAKVGFGRKDGPHIFFTGVYTIDDRTSLSIVDSNTSLTPQKNMLGGLDFKVEPIEGIWSLQAEAALSLTAGDQNAPQFASKDIPQFLLDLVDGSSSTYVDWALTAATTVNVRSSGTKLSASVRRVGPGFRALGVPNLRTDIFRYDARVDQALWKRQMTVGLFMRRDRDNLIPWKRATSTITSIGATLGLNIRKWPYLRLSYAPYVQESDATNPLLQYVNRTTMITAASGYSYRIGELGAGTNLNVATQNSETKGNLYDYRVTSINLSQNLSLEIPLTLGLGLGYIVQTSEQAGRNTIYTVDGSASYYFFDVVNTSGGLTVAMDDTYGTRTGFFLGVNAPLWEYAVVDLRVERNLFNERVTPAVLGGTYQENIVRLSISRSW</sequence>
<reference evidence="1 2" key="1">
    <citation type="submission" date="2016-09" db="EMBL/GenBank/DDBJ databases">
        <title>Genome-resolved meta-omics ties microbial dynamics to process performance in biotechnology for thiocyanate degradation.</title>
        <authorList>
            <person name="Kantor R.S."/>
            <person name="Huddy R.J."/>
            <person name="Iyer R."/>
            <person name="Thomas B.C."/>
            <person name="Brown C.T."/>
            <person name="Anantharaman K."/>
            <person name="Tringe S."/>
            <person name="Hettich R.L."/>
            <person name="Harrison S.T."/>
            <person name="Banfield J.F."/>
        </authorList>
    </citation>
    <scope>NUCLEOTIDE SEQUENCE [LARGE SCALE GENOMIC DNA]</scope>
    <source>
        <strain evidence="1">59-99</strain>
    </source>
</reference>
<gene>
    <name evidence="1" type="ORF">BGO89_09875</name>
</gene>
<dbReference type="STRING" id="1895771.BGO89_09875"/>
<proteinExistence type="predicted"/>
<protein>
    <submittedName>
        <fullName evidence="1">Uncharacterized protein</fullName>
    </submittedName>
</protein>
<accession>A0A1M3KWS0</accession>
<organism evidence="1 2">
    <name type="scientific">Candidatus Kapaibacterium thiocyanatum</name>
    <dbReference type="NCBI Taxonomy" id="1895771"/>
    <lineage>
        <taxon>Bacteria</taxon>
        <taxon>Pseudomonadati</taxon>
        <taxon>Candidatus Kapaibacteriota</taxon>
        <taxon>Candidatus Kapaibacteriia</taxon>
        <taxon>Candidatus Kapaibacteriales</taxon>
        <taxon>Candidatus Kapaibacteriaceae</taxon>
        <taxon>Candidatus Kapaibacterium</taxon>
    </lineage>
</organism>
<evidence type="ECO:0000313" key="2">
    <source>
        <dbReference type="Proteomes" id="UP000184233"/>
    </source>
</evidence>
<name>A0A1M3KWS0_9BACT</name>
<evidence type="ECO:0000313" key="1">
    <source>
        <dbReference type="EMBL" id="OJX56827.1"/>
    </source>
</evidence>
<dbReference type="Proteomes" id="UP000184233">
    <property type="component" value="Unassembled WGS sequence"/>
</dbReference>